<dbReference type="InterPro" id="IPR036380">
    <property type="entry name" value="Isochorismatase-like_sf"/>
</dbReference>
<dbReference type="AlphaFoldDB" id="A0A0G4EDW6"/>
<proteinExistence type="inferred from homology"/>
<evidence type="ECO:0000256" key="7">
    <source>
        <dbReference type="ARBA" id="ARBA00043224"/>
    </source>
</evidence>
<gene>
    <name evidence="9" type="ORF">Vbra_7140</name>
</gene>
<dbReference type="GO" id="GO:0019363">
    <property type="term" value="P:pyridine nucleotide biosynthetic process"/>
    <property type="evidence" value="ECO:0007669"/>
    <property type="project" value="UniProtKB-KW"/>
</dbReference>
<feature type="domain" description="Isochorismatase-like" evidence="8">
    <location>
        <begin position="4"/>
        <end position="200"/>
    </location>
</feature>
<keyword evidence="3" id="KW-0479">Metal-binding</keyword>
<dbReference type="GO" id="GO:0008936">
    <property type="term" value="F:nicotinamidase activity"/>
    <property type="evidence" value="ECO:0007669"/>
    <property type="project" value="UniProtKB-EC"/>
</dbReference>
<evidence type="ECO:0000256" key="2">
    <source>
        <dbReference type="ARBA" id="ARBA00022642"/>
    </source>
</evidence>
<comment type="similarity">
    <text evidence="1">Belongs to the isochorismatase family.</text>
</comment>
<evidence type="ECO:0000256" key="3">
    <source>
        <dbReference type="ARBA" id="ARBA00022723"/>
    </source>
</evidence>
<organism evidence="9 10">
    <name type="scientific">Vitrella brassicaformis (strain CCMP3155)</name>
    <dbReference type="NCBI Taxonomy" id="1169540"/>
    <lineage>
        <taxon>Eukaryota</taxon>
        <taxon>Sar</taxon>
        <taxon>Alveolata</taxon>
        <taxon>Colpodellida</taxon>
        <taxon>Vitrellaceae</taxon>
        <taxon>Vitrella</taxon>
    </lineage>
</organism>
<accession>A0A0G4EDW6</accession>
<dbReference type="VEuPathDB" id="CryptoDB:Vbra_7140"/>
<dbReference type="STRING" id="1169540.A0A0G4EDW6"/>
<keyword evidence="2" id="KW-0662">Pyridine nucleotide biosynthesis</keyword>
<dbReference type="Proteomes" id="UP000041254">
    <property type="component" value="Unassembled WGS sequence"/>
</dbReference>
<evidence type="ECO:0000259" key="8">
    <source>
        <dbReference type="Pfam" id="PF00857"/>
    </source>
</evidence>
<reference evidence="9 10" key="1">
    <citation type="submission" date="2014-11" db="EMBL/GenBank/DDBJ databases">
        <authorList>
            <person name="Zhu J."/>
            <person name="Qi W."/>
            <person name="Song R."/>
        </authorList>
    </citation>
    <scope>NUCLEOTIDE SEQUENCE [LARGE SCALE GENOMIC DNA]</scope>
</reference>
<evidence type="ECO:0000256" key="4">
    <source>
        <dbReference type="ARBA" id="ARBA00022801"/>
    </source>
</evidence>
<keyword evidence="10" id="KW-1185">Reference proteome</keyword>
<dbReference type="EMBL" id="CDMY01000209">
    <property type="protein sequence ID" value="CEL94160.1"/>
    <property type="molecule type" value="Genomic_DNA"/>
</dbReference>
<evidence type="ECO:0000256" key="6">
    <source>
        <dbReference type="ARBA" id="ARBA00039017"/>
    </source>
</evidence>
<dbReference type="InterPro" id="IPR052347">
    <property type="entry name" value="Isochorismatase_Nicotinamidase"/>
</dbReference>
<dbReference type="PANTHER" id="PTHR11080:SF2">
    <property type="entry name" value="LD05707P"/>
    <property type="match status" value="1"/>
</dbReference>
<dbReference type="GO" id="GO:0046872">
    <property type="term" value="F:metal ion binding"/>
    <property type="evidence" value="ECO:0007669"/>
    <property type="project" value="UniProtKB-KW"/>
</dbReference>
<dbReference type="PANTHER" id="PTHR11080">
    <property type="entry name" value="PYRAZINAMIDASE/NICOTINAMIDASE"/>
    <property type="match status" value="1"/>
</dbReference>
<dbReference type="NCBIfam" id="NF008623">
    <property type="entry name" value="PRK11609.1"/>
    <property type="match status" value="1"/>
</dbReference>
<dbReference type="Pfam" id="PF00857">
    <property type="entry name" value="Isochorismatase"/>
    <property type="match status" value="1"/>
</dbReference>
<evidence type="ECO:0000313" key="10">
    <source>
        <dbReference type="Proteomes" id="UP000041254"/>
    </source>
</evidence>
<dbReference type="PhylomeDB" id="A0A0G4EDW6"/>
<protein>
    <recommendedName>
        <fullName evidence="6">nicotinamidase</fullName>
        <ecNumber evidence="6">3.5.1.19</ecNumber>
    </recommendedName>
    <alternativeName>
        <fullName evidence="7">Nicotinamide deamidase</fullName>
    </alternativeName>
</protein>
<comment type="pathway">
    <text evidence="5">Cofactor biosynthesis; nicotinate biosynthesis; nicotinate from nicotinamide: step 1/1.</text>
</comment>
<evidence type="ECO:0000256" key="5">
    <source>
        <dbReference type="ARBA" id="ARBA00037900"/>
    </source>
</evidence>
<dbReference type="OrthoDB" id="1739143at2759"/>
<dbReference type="CDD" id="cd01011">
    <property type="entry name" value="nicotinamidase"/>
    <property type="match status" value="1"/>
</dbReference>
<sequence length="206" mass="22282">MGKAALIIVDVQNDFCEGGSLAVNEAEEILPVINSLRDKPLFDCVILTCDWHPLDHCSFAANHPGAELFTVKKLPDTGVDQMMWPVHCVAHSVGAAFHPQLKRCAGDLIVRKGLDKTVDSYSGFGSAPEKTELLQLLKDRGIQTVYTVGLATDYCVGSTALDAAKNGFETYVVLNACRGVAQCTTDSMKQKLQEANVKIIQSTDVP</sequence>
<dbReference type="InParanoid" id="A0A0G4EDW6"/>
<dbReference type="Gene3D" id="3.40.50.850">
    <property type="entry name" value="Isochorismatase-like"/>
    <property type="match status" value="1"/>
</dbReference>
<dbReference type="SUPFAM" id="SSF52499">
    <property type="entry name" value="Isochorismatase-like hydrolases"/>
    <property type="match status" value="1"/>
</dbReference>
<evidence type="ECO:0000313" key="9">
    <source>
        <dbReference type="EMBL" id="CEL94160.1"/>
    </source>
</evidence>
<keyword evidence="4" id="KW-0378">Hydrolase</keyword>
<evidence type="ECO:0000256" key="1">
    <source>
        <dbReference type="ARBA" id="ARBA00006336"/>
    </source>
</evidence>
<dbReference type="InterPro" id="IPR000868">
    <property type="entry name" value="Isochorismatase-like_dom"/>
</dbReference>
<dbReference type="EC" id="3.5.1.19" evidence="6"/>
<name>A0A0G4EDW6_VITBC</name>
<dbReference type="OMA" id="DFVDSWP"/>